<dbReference type="Gene3D" id="2.170.270.10">
    <property type="entry name" value="SET domain"/>
    <property type="match status" value="1"/>
</dbReference>
<dbReference type="InterPro" id="IPR044237">
    <property type="entry name" value="ATXR2-like"/>
</dbReference>
<keyword evidence="4" id="KW-1185">Reference proteome</keyword>
<dbReference type="Pfam" id="PF00856">
    <property type="entry name" value="SET"/>
    <property type="match status" value="1"/>
</dbReference>
<dbReference type="InterPro" id="IPR046341">
    <property type="entry name" value="SET_dom_sf"/>
</dbReference>
<accession>A0ABN9YJ00</accession>
<feature type="domain" description="SET" evidence="1">
    <location>
        <begin position="178"/>
        <end position="216"/>
    </location>
</feature>
<organism evidence="3 4">
    <name type="scientific">Prorocentrum cordatum</name>
    <dbReference type="NCBI Taxonomy" id="2364126"/>
    <lineage>
        <taxon>Eukaryota</taxon>
        <taxon>Sar</taxon>
        <taxon>Alveolata</taxon>
        <taxon>Dinophyceae</taxon>
        <taxon>Prorocentrales</taxon>
        <taxon>Prorocentraceae</taxon>
        <taxon>Prorocentrum</taxon>
    </lineage>
</organism>
<dbReference type="EMBL" id="CAUYUJ010015396">
    <property type="protein sequence ID" value="CAK0853468.1"/>
    <property type="molecule type" value="Genomic_DNA"/>
</dbReference>
<dbReference type="Proteomes" id="UP001189429">
    <property type="component" value="Unassembled WGS sequence"/>
</dbReference>
<evidence type="ECO:0000313" key="4">
    <source>
        <dbReference type="Proteomes" id="UP001189429"/>
    </source>
</evidence>
<protein>
    <recommendedName>
        <fullName evidence="1">SET domain-containing protein</fullName>
    </recommendedName>
</protein>
<name>A0ABN9YJ00_9DINO</name>
<sequence length="269" mass="29629">MAEIVCLVRHSGVDLFEAMAFFTRFAKMSWLNMVSVPSRSTCEPLPRRGPLAGIAQAKQGKRFKAMSESLEILSALLWEKRFAELLNIDFYSNLVGQFSLSNVWVRIEHPLASRLAECSKDESFKQRYGRLLEVATRAAKEAADDDDDEPPVDQKVDAGCGGWRLGRFEGSALFACMALSNHSCLPNFDMRFTDGAIATMVALRDVEEGGELHLAYVSPSKPLDERLATLWRTWGFVCTCRKCQDQLMARAVGEGGDTAGSAVPGGPPV</sequence>
<dbReference type="SUPFAM" id="SSF82199">
    <property type="entry name" value="SET domain"/>
    <property type="match status" value="1"/>
</dbReference>
<evidence type="ECO:0000313" key="3">
    <source>
        <dbReference type="EMBL" id="CAK0910861.1"/>
    </source>
</evidence>
<evidence type="ECO:0000259" key="1">
    <source>
        <dbReference type="Pfam" id="PF00856"/>
    </source>
</evidence>
<proteinExistence type="predicted"/>
<dbReference type="InterPro" id="IPR001214">
    <property type="entry name" value="SET_dom"/>
</dbReference>
<dbReference type="PANTHER" id="PTHR47436:SF1">
    <property type="entry name" value="SET DOMAIN-CONTAINING PROTEIN"/>
    <property type="match status" value="1"/>
</dbReference>
<evidence type="ECO:0000313" key="2">
    <source>
        <dbReference type="EMBL" id="CAK0853468.1"/>
    </source>
</evidence>
<gene>
    <name evidence="2" type="ORF">PCOR1329_LOCUS44931</name>
    <name evidence="3" type="ORF">PCOR1329_LOCUS84911</name>
</gene>
<dbReference type="CDD" id="cd20071">
    <property type="entry name" value="SET_SMYD"/>
    <property type="match status" value="1"/>
</dbReference>
<reference evidence="3" key="1">
    <citation type="submission" date="2023-10" db="EMBL/GenBank/DDBJ databases">
        <authorList>
            <person name="Chen Y."/>
            <person name="Shah S."/>
            <person name="Dougan E. K."/>
            <person name="Thang M."/>
            <person name="Chan C."/>
        </authorList>
    </citation>
    <scope>NUCLEOTIDE SEQUENCE [LARGE SCALE GENOMIC DNA]</scope>
</reference>
<dbReference type="PANTHER" id="PTHR47436">
    <property type="entry name" value="HISTONE-LYSINE N-METHYLTRANSFERASE ATXR2"/>
    <property type="match status" value="1"/>
</dbReference>
<comment type="caution">
    <text evidence="3">The sequence shown here is derived from an EMBL/GenBank/DDBJ whole genome shotgun (WGS) entry which is preliminary data.</text>
</comment>
<dbReference type="EMBL" id="CAUYUJ010022475">
    <property type="protein sequence ID" value="CAK0910861.1"/>
    <property type="molecule type" value="Genomic_DNA"/>
</dbReference>